<dbReference type="AlphaFoldDB" id="A0A370BE67"/>
<evidence type="ECO:0000313" key="10">
    <source>
        <dbReference type="EMBL" id="RDG38689.1"/>
    </source>
</evidence>
<proteinExistence type="inferred from homology"/>
<feature type="domain" description="ABC transmembrane type-1" evidence="9">
    <location>
        <begin position="84"/>
        <end position="438"/>
    </location>
</feature>
<keyword evidence="2 7" id="KW-0813">Transport</keyword>
<dbReference type="PROSITE" id="PS50928">
    <property type="entry name" value="ABC_TM1"/>
    <property type="match status" value="1"/>
</dbReference>
<name>A0A370BE67_9ACTN</name>
<evidence type="ECO:0000256" key="8">
    <source>
        <dbReference type="SAM" id="MobiDB-lite"/>
    </source>
</evidence>
<feature type="transmembrane region" description="Helical" evidence="7">
    <location>
        <begin position="417"/>
        <end position="439"/>
    </location>
</feature>
<keyword evidence="5 7" id="KW-1133">Transmembrane helix</keyword>
<keyword evidence="6 7" id="KW-0472">Membrane</keyword>
<dbReference type="GO" id="GO:0005886">
    <property type="term" value="C:plasma membrane"/>
    <property type="evidence" value="ECO:0007669"/>
    <property type="project" value="UniProtKB-SubCell"/>
</dbReference>
<dbReference type="InterPro" id="IPR035906">
    <property type="entry name" value="MetI-like_sf"/>
</dbReference>
<dbReference type="Proteomes" id="UP000253741">
    <property type="component" value="Unassembled WGS sequence"/>
</dbReference>
<comment type="subcellular location">
    <subcellularLocation>
        <location evidence="1 7">Cell membrane</location>
        <topology evidence="1 7">Multi-pass membrane protein</topology>
    </subcellularLocation>
</comment>
<evidence type="ECO:0000256" key="7">
    <source>
        <dbReference type="RuleBase" id="RU363032"/>
    </source>
</evidence>
<comment type="similarity">
    <text evidence="7">Belongs to the binding-protein-dependent transport system permease family.</text>
</comment>
<feature type="transmembrane region" description="Helical" evidence="7">
    <location>
        <begin position="88"/>
        <end position="108"/>
    </location>
</feature>
<dbReference type="SUPFAM" id="SSF160964">
    <property type="entry name" value="MalF N-terminal region-like"/>
    <property type="match status" value="1"/>
</dbReference>
<evidence type="ECO:0000256" key="1">
    <source>
        <dbReference type="ARBA" id="ARBA00004651"/>
    </source>
</evidence>
<dbReference type="CDD" id="cd06261">
    <property type="entry name" value="TM_PBP2"/>
    <property type="match status" value="1"/>
</dbReference>
<feature type="transmembrane region" description="Helical" evidence="7">
    <location>
        <begin position="120"/>
        <end position="141"/>
    </location>
</feature>
<sequence>MTSPVKGGAAPAPPVPRTRKSVTGTRKTVAVGFLLPALVLLGALVVYPIGFSVYRSFFDKSGTSFAGLDNYVELFTDDTILTAVKNNAIWVVVAPTVATALGLIFAVLTERVRWGTAFKLIVFMPMAISMLAAGIIFRLVYEQDPSRGVANAVVVGVHDTFSDAAGYPKAHPLPVHPLKAGGGGTFVTKEPVRAGTEVLLPLVGVPPAKMPSDALPAKGATAGDGKVTGTAWLDFTPGGGGKPNVIDPEELGLKGLKVEAVKDGKVVATATAGADGTFSLPAAADGAQLRLPESNFKEPYNGVEWLGPSLVTPAIIGSYLWMWAGFAMVLIAAGLASVPRELMEAARVDGATEWQVFRRITVPLLAPVLAVVMVTLMINVLKIFDLVLIIPPGSSQADANVLALQLYRSSFGTDADLGVGSAIAVLLLLLVLPVMLFNIRRMRKETRR</sequence>
<keyword evidence="11" id="KW-1185">Reference proteome</keyword>
<organism evidence="10 11">
    <name type="scientific">Streptomyces corynorhini</name>
    <dbReference type="NCBI Taxonomy" id="2282652"/>
    <lineage>
        <taxon>Bacteria</taxon>
        <taxon>Bacillati</taxon>
        <taxon>Actinomycetota</taxon>
        <taxon>Actinomycetes</taxon>
        <taxon>Kitasatosporales</taxon>
        <taxon>Streptomycetaceae</taxon>
        <taxon>Streptomyces</taxon>
    </lineage>
</organism>
<evidence type="ECO:0000256" key="6">
    <source>
        <dbReference type="ARBA" id="ARBA00023136"/>
    </source>
</evidence>
<protein>
    <submittedName>
        <fullName evidence="10">Sugar ABC transporter permease</fullName>
    </submittedName>
</protein>
<dbReference type="PANTHER" id="PTHR43227:SF8">
    <property type="entry name" value="DIACETYLCHITOBIOSE UPTAKE SYSTEM PERMEASE PROTEIN DASB"/>
    <property type="match status" value="1"/>
</dbReference>
<gene>
    <name evidence="10" type="ORF">DVH02_07825</name>
</gene>
<dbReference type="EMBL" id="QQNA01000049">
    <property type="protein sequence ID" value="RDG38689.1"/>
    <property type="molecule type" value="Genomic_DNA"/>
</dbReference>
<dbReference type="Gene3D" id="1.10.3720.10">
    <property type="entry name" value="MetI-like"/>
    <property type="match status" value="2"/>
</dbReference>
<evidence type="ECO:0000256" key="3">
    <source>
        <dbReference type="ARBA" id="ARBA00022475"/>
    </source>
</evidence>
<accession>A0A370BE67</accession>
<feature type="region of interest" description="Disordered" evidence="8">
    <location>
        <begin position="1"/>
        <end position="21"/>
    </location>
</feature>
<dbReference type="RefSeq" id="WP_114622978.1">
    <property type="nucleotide sequence ID" value="NZ_QQNA01000049.1"/>
</dbReference>
<reference evidence="10 11" key="1">
    <citation type="submission" date="2018-07" db="EMBL/GenBank/DDBJ databases">
        <title>Streptomyces species from bats.</title>
        <authorList>
            <person name="Dunlap C."/>
        </authorList>
    </citation>
    <scope>NUCLEOTIDE SEQUENCE [LARGE SCALE GENOMIC DNA]</scope>
    <source>
        <strain evidence="10 11">AC230</strain>
    </source>
</reference>
<keyword evidence="3" id="KW-1003">Cell membrane</keyword>
<dbReference type="Pfam" id="PF00528">
    <property type="entry name" value="BPD_transp_1"/>
    <property type="match status" value="1"/>
</dbReference>
<evidence type="ECO:0000256" key="2">
    <source>
        <dbReference type="ARBA" id="ARBA00022448"/>
    </source>
</evidence>
<dbReference type="InterPro" id="IPR000515">
    <property type="entry name" value="MetI-like"/>
</dbReference>
<dbReference type="PANTHER" id="PTHR43227">
    <property type="entry name" value="BLL4140 PROTEIN"/>
    <property type="match status" value="1"/>
</dbReference>
<evidence type="ECO:0000256" key="4">
    <source>
        <dbReference type="ARBA" id="ARBA00022692"/>
    </source>
</evidence>
<feature type="compositionally biased region" description="Low complexity" evidence="8">
    <location>
        <begin position="1"/>
        <end position="10"/>
    </location>
</feature>
<evidence type="ECO:0000313" key="11">
    <source>
        <dbReference type="Proteomes" id="UP000253741"/>
    </source>
</evidence>
<feature type="transmembrane region" description="Helical" evidence="7">
    <location>
        <begin position="319"/>
        <end position="339"/>
    </location>
</feature>
<dbReference type="SUPFAM" id="SSF161098">
    <property type="entry name" value="MetI-like"/>
    <property type="match status" value="1"/>
</dbReference>
<feature type="transmembrane region" description="Helical" evidence="7">
    <location>
        <begin position="360"/>
        <end position="381"/>
    </location>
</feature>
<keyword evidence="4 7" id="KW-0812">Transmembrane</keyword>
<dbReference type="OrthoDB" id="3515028at2"/>
<dbReference type="InterPro" id="IPR050809">
    <property type="entry name" value="UgpAE/MalFG_permease"/>
</dbReference>
<evidence type="ECO:0000256" key="5">
    <source>
        <dbReference type="ARBA" id="ARBA00022989"/>
    </source>
</evidence>
<evidence type="ECO:0000259" key="9">
    <source>
        <dbReference type="PROSITE" id="PS50928"/>
    </source>
</evidence>
<comment type="caution">
    <text evidence="10">The sequence shown here is derived from an EMBL/GenBank/DDBJ whole genome shotgun (WGS) entry which is preliminary data.</text>
</comment>
<dbReference type="GO" id="GO:0055085">
    <property type="term" value="P:transmembrane transport"/>
    <property type="evidence" value="ECO:0007669"/>
    <property type="project" value="InterPro"/>
</dbReference>
<feature type="transmembrane region" description="Helical" evidence="7">
    <location>
        <begin position="29"/>
        <end position="50"/>
    </location>
</feature>